<dbReference type="Proteomes" id="UP000034400">
    <property type="component" value="Unassembled WGS sequence"/>
</dbReference>
<dbReference type="Pfam" id="PF07722">
    <property type="entry name" value="Peptidase_C26"/>
    <property type="match status" value="1"/>
</dbReference>
<dbReference type="PANTHER" id="PTHR43235">
    <property type="entry name" value="GLUTAMINE AMIDOTRANSFERASE PB2B2.05-RELATED"/>
    <property type="match status" value="1"/>
</dbReference>
<dbReference type="AlphaFoldDB" id="A0ABD4AJ48"/>
<dbReference type="CDD" id="cd01745">
    <property type="entry name" value="GATase1_2"/>
    <property type="match status" value="1"/>
</dbReference>
<organism evidence="1 2">
    <name type="scientific">Burkholderia contaminans LMG 23361</name>
    <dbReference type="NCBI Taxonomy" id="1334628"/>
    <lineage>
        <taxon>Bacteria</taxon>
        <taxon>Pseudomonadati</taxon>
        <taxon>Pseudomonadota</taxon>
        <taxon>Betaproteobacteria</taxon>
        <taxon>Burkholderiales</taxon>
        <taxon>Burkholderiaceae</taxon>
        <taxon>Burkholderia</taxon>
        <taxon>Burkholderia cepacia complex</taxon>
    </lineage>
</organism>
<accession>A0ABD4AJ48</accession>
<proteinExistence type="predicted"/>
<comment type="caution">
    <text evidence="1">The sequence shown here is derived from an EMBL/GenBank/DDBJ whole genome shotgun (WGS) entry which is preliminary data.</text>
</comment>
<dbReference type="PANTHER" id="PTHR43235:SF1">
    <property type="entry name" value="GLUTAMINE AMIDOTRANSFERASE PB2B2.05-RELATED"/>
    <property type="match status" value="1"/>
</dbReference>
<dbReference type="PROSITE" id="PS51273">
    <property type="entry name" value="GATASE_TYPE_1"/>
    <property type="match status" value="1"/>
</dbReference>
<dbReference type="InterPro" id="IPR029062">
    <property type="entry name" value="Class_I_gatase-like"/>
</dbReference>
<dbReference type="InterPro" id="IPR011697">
    <property type="entry name" value="Peptidase_C26"/>
</dbReference>
<sequence>MSEVAKKVPARVLVSCVMDSELAAPELNLALRTLADHTVSRLASAGLEAGMVDAAHSSRDPADLVSEYDGLVVLGGSDVHPGNYGDDTLHPCSYGINPRADDFEIRLVRAAMNRSMPFLGICRGMQILNVALGGSLLQDVGTQSIHNVSANNTQFITHSVRILPDSKLGLIYRTDQIIVHSAHHQAVHELGENLVVSAVAPDGITEAIEIAGDQWGLGVQWHPEYPGADQAQLELLFSALDRECSNYRSRISG</sequence>
<dbReference type="EMBL" id="LASD01000013">
    <property type="protein sequence ID" value="KKL31858.1"/>
    <property type="molecule type" value="Genomic_DNA"/>
</dbReference>
<evidence type="ECO:0008006" key="3">
    <source>
        <dbReference type="Google" id="ProtNLM"/>
    </source>
</evidence>
<name>A0ABD4AJ48_9BURK</name>
<dbReference type="SUPFAM" id="SSF52317">
    <property type="entry name" value="Class I glutamine amidotransferase-like"/>
    <property type="match status" value="1"/>
</dbReference>
<gene>
    <name evidence="1" type="ORF">WR31_29425</name>
</gene>
<dbReference type="Gene3D" id="3.40.50.880">
    <property type="match status" value="1"/>
</dbReference>
<evidence type="ECO:0000313" key="1">
    <source>
        <dbReference type="EMBL" id="KKL31858.1"/>
    </source>
</evidence>
<reference evidence="1 2" key="1">
    <citation type="submission" date="2015-03" db="EMBL/GenBank/DDBJ databases">
        <title>Draft genome sequences of the Burkholderia contaminans strains LMG 23361 and FFH2055 and Burkholderia cenocepacia K56-2.</title>
        <authorList>
            <person name="Bloodworth R.A."/>
            <person name="Selin C."/>
            <person name="Lopez De Volder M.A."/>
            <person name="Degrossi J."/>
            <person name="Drevinek P."/>
            <person name="Galanternik L."/>
            <person name="Cardona S.T."/>
        </authorList>
    </citation>
    <scope>NUCLEOTIDE SEQUENCE [LARGE SCALE GENOMIC DNA]</scope>
    <source>
        <strain evidence="1 2">LMG 23361</strain>
    </source>
</reference>
<dbReference type="InterPro" id="IPR044668">
    <property type="entry name" value="PuuD-like"/>
</dbReference>
<evidence type="ECO:0000313" key="2">
    <source>
        <dbReference type="Proteomes" id="UP000034400"/>
    </source>
</evidence>
<protein>
    <recommendedName>
        <fullName evidence="3">Glutamine amidotransferase</fullName>
    </recommendedName>
</protein>